<sequence>MNRCFEALKKHQAIDVNYIDFLEVDKDVQVAGEQSIEEIVKEVMGKEDEEICSKLEVALKFQNSTWHISICGDISICSQWIDFKNLRYEYIVPSEHIVVGLLSGHTWTDNFAYKISIIDDPSFPYCDAGREETLSHIMLECSSLDALRFHLCSRIGSVGSRNSILNPRDILWTSTCKKSSAGGSRFTDIKGLTFIRRGLLIRENGNEQIDILHHWNKSFLGFLAGV</sequence>
<evidence type="ECO:0008006" key="3">
    <source>
        <dbReference type="Google" id="ProtNLM"/>
    </source>
</evidence>
<keyword evidence="2" id="KW-1185">Reference proteome</keyword>
<evidence type="ECO:0000313" key="1">
    <source>
        <dbReference type="EMBL" id="UYV80133.1"/>
    </source>
</evidence>
<gene>
    <name evidence="1" type="ORF">LAZ67_18001792</name>
</gene>
<dbReference type="EMBL" id="CP092880">
    <property type="protein sequence ID" value="UYV80133.1"/>
    <property type="molecule type" value="Genomic_DNA"/>
</dbReference>
<accession>A0ABY6LG39</accession>
<protein>
    <recommendedName>
        <fullName evidence="3">Reverse transcriptase</fullName>
    </recommendedName>
</protein>
<reference evidence="1 2" key="1">
    <citation type="submission" date="2022-01" db="EMBL/GenBank/DDBJ databases">
        <title>A chromosomal length assembly of Cordylochernes scorpioides.</title>
        <authorList>
            <person name="Zeh D."/>
            <person name="Zeh J."/>
        </authorList>
    </citation>
    <scope>NUCLEOTIDE SEQUENCE [LARGE SCALE GENOMIC DNA]</scope>
    <source>
        <strain evidence="1">IN4F17</strain>
        <tissue evidence="1">Whole Body</tissue>
    </source>
</reference>
<name>A0ABY6LG39_9ARAC</name>
<evidence type="ECO:0000313" key="2">
    <source>
        <dbReference type="Proteomes" id="UP001235939"/>
    </source>
</evidence>
<proteinExistence type="predicted"/>
<dbReference type="Proteomes" id="UP001235939">
    <property type="component" value="Chromosome 18"/>
</dbReference>
<organism evidence="1 2">
    <name type="scientific">Cordylochernes scorpioides</name>
    <dbReference type="NCBI Taxonomy" id="51811"/>
    <lineage>
        <taxon>Eukaryota</taxon>
        <taxon>Metazoa</taxon>
        <taxon>Ecdysozoa</taxon>
        <taxon>Arthropoda</taxon>
        <taxon>Chelicerata</taxon>
        <taxon>Arachnida</taxon>
        <taxon>Pseudoscorpiones</taxon>
        <taxon>Cheliferoidea</taxon>
        <taxon>Chernetidae</taxon>
        <taxon>Cordylochernes</taxon>
    </lineage>
</organism>